<evidence type="ECO:0000256" key="10">
    <source>
        <dbReference type="ARBA" id="ARBA00034808"/>
    </source>
</evidence>
<dbReference type="PANTHER" id="PTHR47835">
    <property type="entry name" value="HFM1, ATP DEPENDENT DNA HELICASE HOMOLOG"/>
    <property type="match status" value="1"/>
</dbReference>
<evidence type="ECO:0000256" key="8">
    <source>
        <dbReference type="ARBA" id="ARBA00023254"/>
    </source>
</evidence>
<dbReference type="PROSITE" id="PS51194">
    <property type="entry name" value="HELICASE_CTER"/>
    <property type="match status" value="1"/>
</dbReference>
<evidence type="ECO:0000256" key="6">
    <source>
        <dbReference type="ARBA" id="ARBA00022840"/>
    </source>
</evidence>
<dbReference type="InterPro" id="IPR027417">
    <property type="entry name" value="P-loop_NTPase"/>
</dbReference>
<keyword evidence="6" id="KW-0067">ATP-binding</keyword>
<comment type="similarity">
    <text evidence="1">Belongs to the helicase family. SKI2 subfamily.</text>
</comment>
<evidence type="ECO:0000259" key="15">
    <source>
        <dbReference type="PROSITE" id="PS51194"/>
    </source>
</evidence>
<dbReference type="FunCoup" id="B9SF96">
    <property type="interactions" value="158"/>
</dbReference>
<feature type="repeat" description="PPR" evidence="12">
    <location>
        <begin position="218"/>
        <end position="252"/>
    </location>
</feature>
<dbReference type="InterPro" id="IPR011545">
    <property type="entry name" value="DEAD/DEAH_box_helicase_dom"/>
</dbReference>
<keyword evidence="3" id="KW-0547">Nucleotide-binding</keyword>
<dbReference type="NCBIfam" id="TIGR00756">
    <property type="entry name" value="PPR"/>
    <property type="match status" value="7"/>
</dbReference>
<feature type="repeat" description="PPR" evidence="12">
    <location>
        <begin position="513"/>
        <end position="547"/>
    </location>
</feature>
<dbReference type="GO" id="GO:0016787">
    <property type="term" value="F:hydrolase activity"/>
    <property type="evidence" value="ECO:0007669"/>
    <property type="project" value="UniProtKB-KW"/>
</dbReference>
<evidence type="ECO:0000256" key="1">
    <source>
        <dbReference type="ARBA" id="ARBA00010140"/>
    </source>
</evidence>
<dbReference type="InterPro" id="IPR057842">
    <property type="entry name" value="WH_MER3"/>
</dbReference>
<dbReference type="Pfam" id="PF02889">
    <property type="entry name" value="Sec63"/>
    <property type="match status" value="1"/>
</dbReference>
<dbReference type="GO" id="GO:0003676">
    <property type="term" value="F:nucleic acid binding"/>
    <property type="evidence" value="ECO:0007669"/>
    <property type="project" value="InterPro"/>
</dbReference>
<dbReference type="Pfam" id="PF00271">
    <property type="entry name" value="Helicase_C"/>
    <property type="match status" value="1"/>
</dbReference>
<accession>B9SF96</accession>
<keyword evidence="5" id="KW-0347">Helicase</keyword>
<evidence type="ECO:0000256" key="11">
    <source>
        <dbReference type="ARBA" id="ARBA00048988"/>
    </source>
</evidence>
<dbReference type="SMART" id="SM00487">
    <property type="entry name" value="DEXDc"/>
    <property type="match status" value="1"/>
</dbReference>
<feature type="repeat" description="PPR" evidence="12">
    <location>
        <begin position="350"/>
        <end position="384"/>
    </location>
</feature>
<dbReference type="InterPro" id="IPR004179">
    <property type="entry name" value="Sec63-dom"/>
</dbReference>
<feature type="repeat" description="PPR" evidence="12">
    <location>
        <begin position="86"/>
        <end position="120"/>
    </location>
</feature>
<sequence>MKNTLKTLLAINPATHFKTYAQTCVSLLKNLTNQGLIRDGSALHAHLFKTGISSEQYISIKLLIMYLNYRKSAEADQISKDFDGFDLVVHNCMISANVQRGNLDEARKLFDEMPQTNEISWTALISGFMKYGRVRESMWYFERNPFQNVVSWTAAISGYVQNGFSVEAMKLFIKLLESEVKPNKVTFTSVVRACANLGDFGLGMSVLGLIVKTGYEHDLAVSNSLITLCLRMGEIHLAREVFDRMEEKDVVSWTAILDLYVEMDELGEARRIFDEMPQRNEVSWSAMIARYCQSGYPEESLRLFCRMIQEGFKPNISCFSSILSALASVEALQAGMNIHGHVTKIGFEKDVFVSSSLIDMYCKCGETKDGRFLFDTILEKNMVSWNAMVGGYSLNGHMEEAKYLFNIMPVRNNVSWSAIIAGHLDCEQFDEMFEVFNEMILLGEIPNKSTFSSLLCACASTASLDKGKNLHGKIVKLGIQCDTYVGTALTDMYAKSGDIESSKKVFNRMPKKNEVSWTAMIQGLAESGLAEESLTLFEEMEKTSSIAPNEVMFLAVLFACSHSGLVDKGLWYFNSMEAVYGLKPKGRHFTCVVDMLSRAGRLFEAEEFIYSMPFQPETNAWAALLSGCKTYKNEELAERVAGKLWEMAEKNCAGYVLLSNIYASAGRWRDVLKVRKLMKAKGLKKSGGCSWVEIRDRVHSFYSEDGAHSQSAEIYEILELLGYEMKCFKEVLAFCSSKLASIAISNFQKQTSLAMDSYTLKSLSDLPEIFRSIFSFRYFNSLQSECFPICFHSDINMVISAPTGSGKTVLFELCILRVLSRFISEGRFNHIKGTLKTIYIAPSKALVQEKLRDWNQKFGPLGINCLELTGDNEFYNKRTVQEADIILTTPEKFDAVTRYRIKDGGLSFFSDIILLLIDEVHLLNDPRGAALEAIVSRIKMLAHNPEMKSSPLSCIRFLAVSATIPNIEDIAEWLSVPVEGIKRFGEEMRPVKLTTKVFGYTPAKNDFLFEKRLQNYVFDILMQYSRGKSALVFCSTRKGAQEAAQRLSQTAMTFGYSNPFIKDKEQQERLREASLSCSDRQMQSYIIYGVGYHNGGLCLKDRSLVESLFLKGDIKILCTTNTLAHGINLPAHTVVIKSTQHFNKEKGLYMEYDRSTILQMCGRAGRPPFDDTGLVIIMTRRETVHLYENLLNGCEMVESQLLSCVTEHLTAEIVQLTVSDIARAIEWVKCSYLYVRMKKNPERYAVRKGISTDRIDKHVQEISLQKVNELSRHEMIWTGEDGFLLKPLELGRLMTKYYLKLDTMKHIMQTPDKCSLEDALNVICRAEEIAWIQLRRTEKKLLNDINIDKDGRLRFHINGDKGKRKKRIQTREEKIFVLANDCLTGDPSAHDLSLTQDTNSICSNGCRIAKCMREYFIFKKNYKGAVNSILLAKSLYQKLWDDSPYLLKQLAGIGMVTAKALHSMGIKSFGELAEADPRRIEIVTGRKFPFGNHIKDSLLSLPPKVNIRIEETVCQRKGKSKLVVTLTRLSQPVQSIKRHYADMIVATEEDNLIHFHEKISPYSATLLLSISEGQKMTVKADLIFEEYIGLDFHNKLVLMDNDSDMNSKRGHKRPSFFPPPEVVCVIEDDNETISYASSDRLCNWEKSKADNSSMPSFKLIDEELEEGAPAVEREKDNSKIVSEQEIFDHIREKAKNFPNFTPSRTACSPSLETHLFTRKHRHENDLMLDGKPDAIEVTEGSKTSQQTVLNLTSEFREMEHNEHNIKSSPTLQPSTTARSLFTMNLMEEKGGHNMRNLTEETIFGHIREKADNFPVLSKIKQSESPAWTMEHYAENLPDFHIGASDALREMKSDDKITRNSIIISELEPGGIVGDACGATVIERKSSRSPRGTHESLSIPPKVSNISNAPSSIGILSFDISMIKDTVGSMDTASSMEYNRKKRYSSNGSKRQCCSLAVEGKTSEFLTPGYSTFQYWSECQRHQHYQVKRIVDIISDYSFLA</sequence>
<dbReference type="InterPro" id="IPR036388">
    <property type="entry name" value="WH-like_DNA-bd_sf"/>
</dbReference>
<evidence type="ECO:0000313" key="17">
    <source>
        <dbReference type="Proteomes" id="UP000008311"/>
    </source>
</evidence>
<name>B9SF96_RICCO</name>
<feature type="repeat" description="PPR" evidence="12">
    <location>
        <begin position="280"/>
        <end position="314"/>
    </location>
</feature>
<dbReference type="InterPro" id="IPR014001">
    <property type="entry name" value="Helicase_ATP-bd"/>
</dbReference>
<dbReference type="eggNOG" id="KOG0952">
    <property type="taxonomic scope" value="Eukaryota"/>
</dbReference>
<dbReference type="FunFam" id="1.10.10.10:FF:000012">
    <property type="entry name" value="U5 small nuclear ribonucleoprotein helicase"/>
    <property type="match status" value="1"/>
</dbReference>
<dbReference type="GO" id="GO:0005524">
    <property type="term" value="F:ATP binding"/>
    <property type="evidence" value="ECO:0007669"/>
    <property type="project" value="UniProtKB-KW"/>
</dbReference>
<dbReference type="Pfam" id="PF23445">
    <property type="entry name" value="WHD_SNRNP200"/>
    <property type="match status" value="1"/>
</dbReference>
<dbReference type="EC" id="5.6.2.4" evidence="10"/>
<dbReference type="Pfam" id="PF00270">
    <property type="entry name" value="DEAD"/>
    <property type="match status" value="1"/>
</dbReference>
<dbReference type="eggNOG" id="KOG4197">
    <property type="taxonomic scope" value="Eukaryota"/>
</dbReference>
<dbReference type="FunFam" id="1.10.3380.10:FF:000008">
    <property type="entry name" value="DExH-box ATP-dependent RNA helicase DExH17"/>
    <property type="match status" value="1"/>
</dbReference>
<feature type="domain" description="Helicase ATP-binding" evidence="14">
    <location>
        <begin position="788"/>
        <end position="982"/>
    </location>
</feature>
<dbReference type="PROSITE" id="PS51192">
    <property type="entry name" value="HELICASE_ATP_BIND_1"/>
    <property type="match status" value="1"/>
</dbReference>
<dbReference type="Proteomes" id="UP000008311">
    <property type="component" value="Unassembled WGS sequence"/>
</dbReference>
<evidence type="ECO:0000256" key="4">
    <source>
        <dbReference type="ARBA" id="ARBA00022801"/>
    </source>
</evidence>
<organism evidence="16 17">
    <name type="scientific">Ricinus communis</name>
    <name type="common">Castor bean</name>
    <dbReference type="NCBI Taxonomy" id="3988"/>
    <lineage>
        <taxon>Eukaryota</taxon>
        <taxon>Viridiplantae</taxon>
        <taxon>Streptophyta</taxon>
        <taxon>Embryophyta</taxon>
        <taxon>Tracheophyta</taxon>
        <taxon>Spermatophyta</taxon>
        <taxon>Magnoliopsida</taxon>
        <taxon>eudicotyledons</taxon>
        <taxon>Gunneridae</taxon>
        <taxon>Pentapetalae</taxon>
        <taxon>rosids</taxon>
        <taxon>fabids</taxon>
        <taxon>Malpighiales</taxon>
        <taxon>Euphorbiaceae</taxon>
        <taxon>Acalyphoideae</taxon>
        <taxon>Acalypheae</taxon>
        <taxon>Ricinus</taxon>
    </lineage>
</organism>
<feature type="repeat" description="PPR" evidence="12">
    <location>
        <begin position="148"/>
        <end position="182"/>
    </location>
</feature>
<protein>
    <recommendedName>
        <fullName evidence="10">DNA 3'-5' helicase</fullName>
        <ecNumber evidence="10">5.6.2.4</ecNumber>
    </recommendedName>
</protein>
<feature type="domain" description="Helicase C-terminal" evidence="15">
    <location>
        <begin position="1016"/>
        <end position="1213"/>
    </location>
</feature>
<dbReference type="InterPro" id="IPR001650">
    <property type="entry name" value="Helicase_C-like"/>
</dbReference>
<proteinExistence type="inferred from homology"/>
<evidence type="ECO:0000256" key="2">
    <source>
        <dbReference type="ARBA" id="ARBA00022737"/>
    </source>
</evidence>
<dbReference type="PANTHER" id="PTHR47835:SF3">
    <property type="entry name" value="HELICASE FOR MEIOSIS 1"/>
    <property type="match status" value="1"/>
</dbReference>
<dbReference type="GO" id="GO:0003724">
    <property type="term" value="F:RNA helicase activity"/>
    <property type="evidence" value="ECO:0000318"/>
    <property type="project" value="GO_Central"/>
</dbReference>
<dbReference type="Gene3D" id="1.10.150.20">
    <property type="entry name" value="5' to 3' exonuclease, C-terminal subdomain"/>
    <property type="match status" value="1"/>
</dbReference>
<dbReference type="PROSITE" id="PS51375">
    <property type="entry name" value="PPR"/>
    <property type="match status" value="7"/>
</dbReference>
<dbReference type="CDD" id="cd18795">
    <property type="entry name" value="SF2_C_Ski2"/>
    <property type="match status" value="1"/>
</dbReference>
<dbReference type="STRING" id="3988.B9SF96"/>
<dbReference type="InterPro" id="IPR011990">
    <property type="entry name" value="TPR-like_helical_dom_sf"/>
</dbReference>
<dbReference type="Gene3D" id="1.10.3380.10">
    <property type="entry name" value="Sec63 N-terminal domain-like domain"/>
    <property type="match status" value="1"/>
</dbReference>
<evidence type="ECO:0000256" key="12">
    <source>
        <dbReference type="PROSITE-ProRule" id="PRU00708"/>
    </source>
</evidence>
<dbReference type="Gene3D" id="1.10.10.10">
    <property type="entry name" value="Winged helix-like DNA-binding domain superfamily/Winged helix DNA-binding domain"/>
    <property type="match status" value="1"/>
</dbReference>
<dbReference type="InterPro" id="IPR046848">
    <property type="entry name" value="E_motif"/>
</dbReference>
<feature type="repeat" description="PPR" evidence="12">
    <location>
        <begin position="412"/>
        <end position="446"/>
    </location>
</feature>
<dbReference type="FunFam" id="1.25.40.10:FF:000090">
    <property type="entry name" value="Pentatricopeptide repeat-containing protein, chloroplastic"/>
    <property type="match status" value="1"/>
</dbReference>
<dbReference type="FunFam" id="1.25.40.10:FF:000606">
    <property type="entry name" value="Putative pentatricopeptide repeat-containing protein"/>
    <property type="match status" value="1"/>
</dbReference>
<dbReference type="SUPFAM" id="SSF52540">
    <property type="entry name" value="P-loop containing nucleoside triphosphate hydrolases"/>
    <property type="match status" value="1"/>
</dbReference>
<dbReference type="Gene3D" id="3.40.50.300">
    <property type="entry name" value="P-loop containing nucleotide triphosphate hydrolases"/>
    <property type="match status" value="2"/>
</dbReference>
<gene>
    <name evidence="16" type="ORF">RCOM_1095670</name>
</gene>
<dbReference type="SUPFAM" id="SSF158702">
    <property type="entry name" value="Sec63 N-terminal domain-like"/>
    <property type="match status" value="1"/>
</dbReference>
<keyword evidence="17" id="KW-1185">Reference proteome</keyword>
<dbReference type="CDD" id="cd18023">
    <property type="entry name" value="DEXHc_HFM1"/>
    <property type="match status" value="1"/>
</dbReference>
<dbReference type="GO" id="GO:0043138">
    <property type="term" value="F:3'-5' DNA helicase activity"/>
    <property type="evidence" value="ECO:0007669"/>
    <property type="project" value="UniProtKB-EC"/>
</dbReference>
<comment type="catalytic activity">
    <reaction evidence="9">
        <text>Couples ATP hydrolysis with the unwinding of duplex DNA by translocating in the 3'-5' direction.</text>
        <dbReference type="EC" id="5.6.2.4"/>
    </reaction>
</comment>
<evidence type="ECO:0000256" key="9">
    <source>
        <dbReference type="ARBA" id="ARBA00034617"/>
    </source>
</evidence>
<dbReference type="SMART" id="SM00973">
    <property type="entry name" value="Sec63"/>
    <property type="match status" value="1"/>
</dbReference>
<dbReference type="InParanoid" id="B9SF96"/>
<keyword evidence="8" id="KW-0469">Meiosis</keyword>
<dbReference type="InterPro" id="IPR002885">
    <property type="entry name" value="PPR_rpt"/>
</dbReference>
<evidence type="ECO:0000256" key="3">
    <source>
        <dbReference type="ARBA" id="ARBA00022741"/>
    </source>
</evidence>
<keyword evidence="4" id="KW-0378">Hydrolase</keyword>
<dbReference type="FunFam" id="3.40.50.300:FF:001076">
    <property type="entry name" value="ATP-dependent DNA helicase MER3"/>
    <property type="match status" value="1"/>
</dbReference>
<keyword evidence="7" id="KW-0413">Isomerase</keyword>
<keyword evidence="2" id="KW-0677">Repeat</keyword>
<dbReference type="Pfam" id="PF20431">
    <property type="entry name" value="E_motif"/>
    <property type="match status" value="1"/>
</dbReference>
<evidence type="ECO:0000256" key="5">
    <source>
        <dbReference type="ARBA" id="ARBA00022806"/>
    </source>
</evidence>
<dbReference type="EMBL" id="EQ973944">
    <property type="protein sequence ID" value="EEF37684.1"/>
    <property type="molecule type" value="Genomic_DNA"/>
</dbReference>
<dbReference type="Pfam" id="PF01535">
    <property type="entry name" value="PPR"/>
    <property type="match status" value="9"/>
</dbReference>
<dbReference type="Pfam" id="PF13041">
    <property type="entry name" value="PPR_2"/>
    <property type="match status" value="3"/>
</dbReference>
<evidence type="ECO:0000256" key="7">
    <source>
        <dbReference type="ARBA" id="ARBA00023235"/>
    </source>
</evidence>
<dbReference type="Gene3D" id="1.25.40.10">
    <property type="entry name" value="Tetratricopeptide repeat domain"/>
    <property type="match status" value="6"/>
</dbReference>
<dbReference type="InterPro" id="IPR052247">
    <property type="entry name" value="Meiotic_Crossover_Helicase"/>
</dbReference>
<comment type="catalytic activity">
    <reaction evidence="11">
        <text>ATP + H2O = ADP + phosphate + H(+)</text>
        <dbReference type="Rhea" id="RHEA:13065"/>
        <dbReference type="ChEBI" id="CHEBI:15377"/>
        <dbReference type="ChEBI" id="CHEBI:15378"/>
        <dbReference type="ChEBI" id="CHEBI:30616"/>
        <dbReference type="ChEBI" id="CHEBI:43474"/>
        <dbReference type="ChEBI" id="CHEBI:456216"/>
        <dbReference type="EC" id="5.6.2.4"/>
    </reaction>
</comment>
<dbReference type="SMART" id="SM00490">
    <property type="entry name" value="HELICc"/>
    <property type="match status" value="1"/>
</dbReference>
<reference evidence="17" key="1">
    <citation type="journal article" date="2010" name="Nat. Biotechnol.">
        <title>Draft genome sequence of the oilseed species Ricinus communis.</title>
        <authorList>
            <person name="Chan A.P."/>
            <person name="Crabtree J."/>
            <person name="Zhao Q."/>
            <person name="Lorenzi H."/>
            <person name="Orvis J."/>
            <person name="Puiu D."/>
            <person name="Melake-Berhan A."/>
            <person name="Jones K.M."/>
            <person name="Redman J."/>
            <person name="Chen G."/>
            <person name="Cahoon E.B."/>
            <person name="Gedil M."/>
            <person name="Stanke M."/>
            <person name="Haas B.J."/>
            <person name="Wortman J.R."/>
            <person name="Fraser-Liggett C.M."/>
            <person name="Ravel J."/>
            <person name="Rabinowicz P.D."/>
        </authorList>
    </citation>
    <scope>NUCLEOTIDE SEQUENCE [LARGE SCALE GENOMIC DNA]</scope>
    <source>
        <strain evidence="17">cv. Hale</strain>
    </source>
</reference>
<evidence type="ECO:0000313" key="16">
    <source>
        <dbReference type="EMBL" id="EEF37684.1"/>
    </source>
</evidence>
<feature type="region of interest" description="Disordered" evidence="13">
    <location>
        <begin position="1883"/>
        <end position="1902"/>
    </location>
</feature>
<evidence type="ECO:0000259" key="14">
    <source>
        <dbReference type="PROSITE" id="PS51192"/>
    </source>
</evidence>
<evidence type="ECO:0000256" key="13">
    <source>
        <dbReference type="SAM" id="MobiDB-lite"/>
    </source>
</evidence>
<dbReference type="GO" id="GO:0007131">
    <property type="term" value="P:reciprocal meiotic recombination"/>
    <property type="evidence" value="ECO:0007669"/>
    <property type="project" value="UniProtKB-ARBA"/>
</dbReference>